<dbReference type="InterPro" id="IPR026939">
    <property type="entry name" value="ZNF706/At2g23090_sf"/>
</dbReference>
<name>A0A811MGD5_9POAL</name>
<dbReference type="PANTHER" id="PTHR33788">
    <property type="entry name" value="OS07G0114300 PROTEIN"/>
    <property type="match status" value="1"/>
</dbReference>
<feature type="domain" description="Small EDRK-rich factor-like N-terminal" evidence="2">
    <location>
        <begin position="3"/>
        <end position="35"/>
    </location>
</feature>
<protein>
    <recommendedName>
        <fullName evidence="2">Small EDRK-rich factor-like N-terminal domain-containing protein</fullName>
    </recommendedName>
</protein>
<feature type="region of interest" description="Disordered" evidence="1">
    <location>
        <begin position="1"/>
        <end position="28"/>
    </location>
</feature>
<dbReference type="Pfam" id="PF04419">
    <property type="entry name" value="SERF-like_N"/>
    <property type="match status" value="1"/>
</dbReference>
<accession>A0A811MGD5</accession>
<dbReference type="Proteomes" id="UP000604825">
    <property type="component" value="Unassembled WGS sequence"/>
</dbReference>
<dbReference type="Gene3D" id="4.10.1050.10">
    <property type="entry name" value="At2g23090-like"/>
    <property type="match status" value="1"/>
</dbReference>
<dbReference type="InterPro" id="IPR039713">
    <property type="entry name" value="At2g23090-like"/>
</dbReference>
<evidence type="ECO:0000256" key="1">
    <source>
        <dbReference type="SAM" id="MobiDB-lite"/>
    </source>
</evidence>
<gene>
    <name evidence="3" type="ORF">NCGR_LOCUS2194</name>
</gene>
<dbReference type="EMBL" id="CAJGYO010000001">
    <property type="protein sequence ID" value="CAD6204145.1"/>
    <property type="molecule type" value="Genomic_DNA"/>
</dbReference>
<evidence type="ECO:0000313" key="3">
    <source>
        <dbReference type="EMBL" id="CAD6204145.1"/>
    </source>
</evidence>
<dbReference type="PANTHER" id="PTHR33788:SF1">
    <property type="entry name" value="ZINC-BINDING PROTEIN"/>
    <property type="match status" value="1"/>
</dbReference>
<dbReference type="InterPro" id="IPR007513">
    <property type="entry name" value="SERF-like_N"/>
</dbReference>
<reference evidence="3" key="1">
    <citation type="submission" date="2020-10" db="EMBL/GenBank/DDBJ databases">
        <authorList>
            <person name="Han B."/>
            <person name="Lu T."/>
            <person name="Zhao Q."/>
            <person name="Huang X."/>
            <person name="Zhao Y."/>
        </authorList>
    </citation>
    <scope>NUCLEOTIDE SEQUENCE</scope>
</reference>
<comment type="caution">
    <text evidence="3">The sequence shown here is derived from an EMBL/GenBank/DDBJ whole genome shotgun (WGS) entry which is preliminary data.</text>
</comment>
<dbReference type="AlphaFoldDB" id="A0A811MGD5"/>
<evidence type="ECO:0000259" key="2">
    <source>
        <dbReference type="Pfam" id="PF04419"/>
    </source>
</evidence>
<feature type="compositionally biased region" description="Basic and acidic residues" evidence="1">
    <location>
        <begin position="11"/>
        <end position="21"/>
    </location>
</feature>
<dbReference type="OrthoDB" id="370932at2759"/>
<proteinExistence type="predicted"/>
<organism evidence="3 4">
    <name type="scientific">Miscanthus lutarioriparius</name>
    <dbReference type="NCBI Taxonomy" id="422564"/>
    <lineage>
        <taxon>Eukaryota</taxon>
        <taxon>Viridiplantae</taxon>
        <taxon>Streptophyta</taxon>
        <taxon>Embryophyta</taxon>
        <taxon>Tracheophyta</taxon>
        <taxon>Spermatophyta</taxon>
        <taxon>Magnoliopsida</taxon>
        <taxon>Liliopsida</taxon>
        <taxon>Poales</taxon>
        <taxon>Poaceae</taxon>
        <taxon>PACMAD clade</taxon>
        <taxon>Panicoideae</taxon>
        <taxon>Andropogonodae</taxon>
        <taxon>Andropogoneae</taxon>
        <taxon>Saccharinae</taxon>
        <taxon>Miscanthus</taxon>
    </lineage>
</organism>
<keyword evidence="4" id="KW-1185">Reference proteome</keyword>
<evidence type="ECO:0000313" key="4">
    <source>
        <dbReference type="Proteomes" id="UP000604825"/>
    </source>
</evidence>
<dbReference type="SUPFAM" id="SSF118359">
    <property type="entry name" value="Expressed protein At2g23090/F21P24.15"/>
    <property type="match status" value="1"/>
</dbReference>
<sequence length="115" mass="12303">MGGGNGQKSKTARERNLEKNKAAKGSQLETNKKAMSIQLSVAKFGFRNGTIVLIPTTAHEKQLSPLVVSVQTVLHQALDSYPMLGIGIRTEPGLCSIFFSGKTSIVSAVLNCLML</sequence>